<dbReference type="RefSeq" id="WP_089355944.1">
    <property type="nucleotide sequence ID" value="NZ_FZPD01000002.1"/>
</dbReference>
<gene>
    <name evidence="2" type="ORF">SAMN05421640_1190</name>
</gene>
<feature type="region of interest" description="Disordered" evidence="1">
    <location>
        <begin position="225"/>
        <end position="262"/>
    </location>
</feature>
<evidence type="ECO:0000313" key="2">
    <source>
        <dbReference type="EMBL" id="SNS77594.1"/>
    </source>
</evidence>
<dbReference type="OrthoDB" id="981677at2"/>
<evidence type="ECO:0000313" key="3">
    <source>
        <dbReference type="Proteomes" id="UP000198393"/>
    </source>
</evidence>
<dbReference type="EMBL" id="FZPD01000002">
    <property type="protein sequence ID" value="SNS77594.1"/>
    <property type="molecule type" value="Genomic_DNA"/>
</dbReference>
<proteinExistence type="predicted"/>
<dbReference type="AlphaFoldDB" id="A0A239HBF6"/>
<evidence type="ECO:0000256" key="1">
    <source>
        <dbReference type="SAM" id="MobiDB-lite"/>
    </source>
</evidence>
<dbReference type="PROSITE" id="PS51257">
    <property type="entry name" value="PROKAR_LIPOPROTEIN"/>
    <property type="match status" value="1"/>
</dbReference>
<organism evidence="2 3">
    <name type="scientific">Ekhidna lutea</name>
    <dbReference type="NCBI Taxonomy" id="447679"/>
    <lineage>
        <taxon>Bacteria</taxon>
        <taxon>Pseudomonadati</taxon>
        <taxon>Bacteroidota</taxon>
        <taxon>Cytophagia</taxon>
        <taxon>Cytophagales</taxon>
        <taxon>Reichenbachiellaceae</taxon>
        <taxon>Ekhidna</taxon>
    </lineage>
</organism>
<reference evidence="2 3" key="1">
    <citation type="submission" date="2017-06" db="EMBL/GenBank/DDBJ databases">
        <authorList>
            <person name="Kim H.J."/>
            <person name="Triplett B.A."/>
        </authorList>
    </citation>
    <scope>NUCLEOTIDE SEQUENCE [LARGE SCALE GENOMIC DNA]</scope>
    <source>
        <strain evidence="2 3">DSM 19307</strain>
    </source>
</reference>
<keyword evidence="3" id="KW-1185">Reference proteome</keyword>
<accession>A0A239HBF6</accession>
<protein>
    <submittedName>
        <fullName evidence="2">Uncharacterized protein</fullName>
    </submittedName>
</protein>
<dbReference type="Proteomes" id="UP000198393">
    <property type="component" value="Unassembled WGS sequence"/>
</dbReference>
<name>A0A239HBF6_EKHLU</name>
<feature type="compositionally biased region" description="Acidic residues" evidence="1">
    <location>
        <begin position="236"/>
        <end position="262"/>
    </location>
</feature>
<sequence>MKRLIILVCYASLISCQDKVICPAFQSTYILDDSTRNAYFSYVWQLDESTRAQYLAQQKGQSSEDTLGVVAQPRTDYYAYAGEKVVPWRVQKKSKYGIIKPAWYPIKNYQLRTAPMENVLAPDPVSNDFVASDFSDSLGVDSLSIASDSLGTQPAEEVVAKEETKYLYGYDPSDKFNVEQQYYNKYYAYKFIDNRPKPTPAPVDSLGSAVPDSLQTKEPFFKGLFKKKNKETSSSESEETTQPEVEGTTEEGSEENPEEGNG</sequence>